<dbReference type="AlphaFoldDB" id="A0AAW2MII0"/>
<sequence length="144" mass="16756">MIYVPTAIKKLTLQKFKLSWKEMSMIGGLLKLEVLKMMYIVFDGKEWKTNRDEFGELKFLKLSGLKLHRWNTSSYHFPKLQHLVVQRCWKLKKFPSSLGDIPTLQIIDIDSCSKSMADSALQVQKKQEEDGNDKLKVNISGFCR</sequence>
<reference evidence="1" key="2">
    <citation type="journal article" date="2024" name="Plant">
        <title>Genomic evolution and insights into agronomic trait innovations of Sesamum species.</title>
        <authorList>
            <person name="Miao H."/>
            <person name="Wang L."/>
            <person name="Qu L."/>
            <person name="Liu H."/>
            <person name="Sun Y."/>
            <person name="Le M."/>
            <person name="Wang Q."/>
            <person name="Wei S."/>
            <person name="Zheng Y."/>
            <person name="Lin W."/>
            <person name="Duan Y."/>
            <person name="Cao H."/>
            <person name="Xiong S."/>
            <person name="Wang X."/>
            <person name="Wei L."/>
            <person name="Li C."/>
            <person name="Ma Q."/>
            <person name="Ju M."/>
            <person name="Zhao R."/>
            <person name="Li G."/>
            <person name="Mu C."/>
            <person name="Tian Q."/>
            <person name="Mei H."/>
            <person name="Zhang T."/>
            <person name="Gao T."/>
            <person name="Zhang H."/>
        </authorList>
    </citation>
    <scope>NUCLEOTIDE SEQUENCE</scope>
    <source>
        <strain evidence="1">G01</strain>
    </source>
</reference>
<dbReference type="SUPFAM" id="SSF52047">
    <property type="entry name" value="RNI-like"/>
    <property type="match status" value="1"/>
</dbReference>
<dbReference type="EMBL" id="JACGWK010000010">
    <property type="protein sequence ID" value="KAL0331160.1"/>
    <property type="molecule type" value="Genomic_DNA"/>
</dbReference>
<protein>
    <submittedName>
        <fullName evidence="1">Uncharacterized protein</fullName>
    </submittedName>
</protein>
<name>A0AAW2MII0_9LAMI</name>
<dbReference type="PANTHER" id="PTHR15140:SF37">
    <property type="entry name" value="UBIQUITIN-LIKE DOMAIN-CONTAINING PROTEIN"/>
    <property type="match status" value="1"/>
</dbReference>
<accession>A0AAW2MII0</accession>
<gene>
    <name evidence="1" type="ORF">Sangu_1661500</name>
</gene>
<dbReference type="InterPro" id="IPR032675">
    <property type="entry name" value="LRR_dom_sf"/>
</dbReference>
<organism evidence="1">
    <name type="scientific">Sesamum angustifolium</name>
    <dbReference type="NCBI Taxonomy" id="2727405"/>
    <lineage>
        <taxon>Eukaryota</taxon>
        <taxon>Viridiplantae</taxon>
        <taxon>Streptophyta</taxon>
        <taxon>Embryophyta</taxon>
        <taxon>Tracheophyta</taxon>
        <taxon>Spermatophyta</taxon>
        <taxon>Magnoliopsida</taxon>
        <taxon>eudicotyledons</taxon>
        <taxon>Gunneridae</taxon>
        <taxon>Pentapetalae</taxon>
        <taxon>asterids</taxon>
        <taxon>lamiids</taxon>
        <taxon>Lamiales</taxon>
        <taxon>Pedaliaceae</taxon>
        <taxon>Sesamum</taxon>
    </lineage>
</organism>
<reference evidence="1" key="1">
    <citation type="submission" date="2020-06" db="EMBL/GenBank/DDBJ databases">
        <authorList>
            <person name="Li T."/>
            <person name="Hu X."/>
            <person name="Zhang T."/>
            <person name="Song X."/>
            <person name="Zhang H."/>
            <person name="Dai N."/>
            <person name="Sheng W."/>
            <person name="Hou X."/>
            <person name="Wei L."/>
        </authorList>
    </citation>
    <scope>NUCLEOTIDE SEQUENCE</scope>
    <source>
        <strain evidence="1">G01</strain>
        <tissue evidence="1">Leaf</tissue>
    </source>
</reference>
<dbReference type="Gene3D" id="3.80.10.10">
    <property type="entry name" value="Ribonuclease Inhibitor"/>
    <property type="match status" value="1"/>
</dbReference>
<dbReference type="PANTHER" id="PTHR15140">
    <property type="entry name" value="TUBULIN-SPECIFIC CHAPERONE E"/>
    <property type="match status" value="1"/>
</dbReference>
<proteinExistence type="predicted"/>
<comment type="caution">
    <text evidence="1">The sequence shown here is derived from an EMBL/GenBank/DDBJ whole genome shotgun (WGS) entry which is preliminary data.</text>
</comment>
<evidence type="ECO:0000313" key="1">
    <source>
        <dbReference type="EMBL" id="KAL0331160.1"/>
    </source>
</evidence>